<sequence>MTNAKPVRILLLIQGIYFALTGLWPFIHLRSFLWITGPKNDIWLLKTVSALIIAVGLTLLVAGFRREFNGAIFTLVLSSALGLMAIDIYYALHDVIWDIYLLDAVAEAGIILAWLVVFLKVKSRITRP</sequence>
<evidence type="ECO:0000313" key="2">
    <source>
        <dbReference type="EMBL" id="GEO04736.1"/>
    </source>
</evidence>
<feature type="transmembrane region" description="Helical" evidence="1">
    <location>
        <begin position="99"/>
        <end position="119"/>
    </location>
</feature>
<dbReference type="Proteomes" id="UP000321532">
    <property type="component" value="Unassembled WGS sequence"/>
</dbReference>
<dbReference type="EMBL" id="BJYS01000017">
    <property type="protein sequence ID" value="GEO04736.1"/>
    <property type="molecule type" value="Genomic_DNA"/>
</dbReference>
<dbReference type="RefSeq" id="WP_146898003.1">
    <property type="nucleotide sequence ID" value="NZ_BJYS01000017.1"/>
</dbReference>
<dbReference type="OrthoDB" id="799809at2"/>
<organism evidence="2 3">
    <name type="scientific">Adhaeribacter aerolatus</name>
    <dbReference type="NCBI Taxonomy" id="670289"/>
    <lineage>
        <taxon>Bacteria</taxon>
        <taxon>Pseudomonadati</taxon>
        <taxon>Bacteroidota</taxon>
        <taxon>Cytophagia</taxon>
        <taxon>Cytophagales</taxon>
        <taxon>Hymenobacteraceae</taxon>
        <taxon>Adhaeribacter</taxon>
    </lineage>
</organism>
<accession>A0A512AYE5</accession>
<feature type="transmembrane region" description="Helical" evidence="1">
    <location>
        <begin position="7"/>
        <end position="27"/>
    </location>
</feature>
<proteinExistence type="predicted"/>
<dbReference type="AlphaFoldDB" id="A0A512AYE5"/>
<keyword evidence="3" id="KW-1185">Reference proteome</keyword>
<name>A0A512AYE5_9BACT</name>
<feature type="transmembrane region" description="Helical" evidence="1">
    <location>
        <begin position="42"/>
        <end position="64"/>
    </location>
</feature>
<keyword evidence="1" id="KW-1133">Transmembrane helix</keyword>
<gene>
    <name evidence="2" type="ORF">AAE02nite_24000</name>
</gene>
<feature type="transmembrane region" description="Helical" evidence="1">
    <location>
        <begin position="71"/>
        <end position="93"/>
    </location>
</feature>
<evidence type="ECO:0000256" key="1">
    <source>
        <dbReference type="SAM" id="Phobius"/>
    </source>
</evidence>
<keyword evidence="1" id="KW-0472">Membrane</keyword>
<keyword evidence="1" id="KW-0812">Transmembrane</keyword>
<reference evidence="2 3" key="1">
    <citation type="submission" date="2019-07" db="EMBL/GenBank/DDBJ databases">
        <title>Whole genome shotgun sequence of Adhaeribacter aerolatus NBRC 106133.</title>
        <authorList>
            <person name="Hosoyama A."/>
            <person name="Uohara A."/>
            <person name="Ohji S."/>
            <person name="Ichikawa N."/>
        </authorList>
    </citation>
    <scope>NUCLEOTIDE SEQUENCE [LARGE SCALE GENOMIC DNA]</scope>
    <source>
        <strain evidence="2 3">NBRC 106133</strain>
    </source>
</reference>
<evidence type="ECO:0000313" key="3">
    <source>
        <dbReference type="Proteomes" id="UP000321532"/>
    </source>
</evidence>
<protein>
    <recommendedName>
        <fullName evidence="4">DUF4345 domain-containing protein</fullName>
    </recommendedName>
</protein>
<comment type="caution">
    <text evidence="2">The sequence shown here is derived from an EMBL/GenBank/DDBJ whole genome shotgun (WGS) entry which is preliminary data.</text>
</comment>
<evidence type="ECO:0008006" key="4">
    <source>
        <dbReference type="Google" id="ProtNLM"/>
    </source>
</evidence>